<dbReference type="Pfam" id="PF00005">
    <property type="entry name" value="ABC_tran"/>
    <property type="match status" value="1"/>
</dbReference>
<dbReference type="GO" id="GO:0140359">
    <property type="term" value="F:ABC-type transporter activity"/>
    <property type="evidence" value="ECO:0007669"/>
    <property type="project" value="InterPro"/>
</dbReference>
<comment type="caution">
    <text evidence="5">The sequence shown here is derived from an EMBL/GenBank/DDBJ whole genome shotgun (WGS) entry which is preliminary data.</text>
</comment>
<dbReference type="SUPFAM" id="SSF50331">
    <property type="entry name" value="MOP-like"/>
    <property type="match status" value="1"/>
</dbReference>
<dbReference type="Gene3D" id="2.40.50.100">
    <property type="match status" value="1"/>
</dbReference>
<evidence type="ECO:0000313" key="5">
    <source>
        <dbReference type="EMBL" id="EAT15023.1"/>
    </source>
</evidence>
<dbReference type="GO" id="GO:0016020">
    <property type="term" value="C:membrane"/>
    <property type="evidence" value="ECO:0007669"/>
    <property type="project" value="InterPro"/>
</dbReference>
<dbReference type="SMART" id="SM00382">
    <property type="entry name" value="AAA"/>
    <property type="match status" value="1"/>
</dbReference>
<feature type="domain" description="ABC transporter" evidence="4">
    <location>
        <begin position="8"/>
        <end position="241"/>
    </location>
</feature>
<dbReference type="GO" id="GO:0016887">
    <property type="term" value="F:ATP hydrolysis activity"/>
    <property type="evidence" value="ECO:0007669"/>
    <property type="project" value="InterPro"/>
</dbReference>
<dbReference type="NCBIfam" id="TIGR02142">
    <property type="entry name" value="modC_ABC"/>
    <property type="match status" value="1"/>
</dbReference>
<dbReference type="InterPro" id="IPR017871">
    <property type="entry name" value="ABC_transporter-like_CS"/>
</dbReference>
<dbReference type="EMBL" id="AAEW02000014">
    <property type="protein sequence ID" value="EAT15023.1"/>
    <property type="molecule type" value="Genomic_DNA"/>
</dbReference>
<dbReference type="PANTHER" id="PTHR43514:SF4">
    <property type="entry name" value="ABC TRANSPORTER I FAMILY MEMBER 10"/>
    <property type="match status" value="1"/>
</dbReference>
<reference evidence="5" key="2">
    <citation type="submission" date="2006-05" db="EMBL/GenBank/DDBJ databases">
        <title>Sequencing of the draft genome and assembly of Desulfuromonas acetoxidans DSM 684.</title>
        <authorList>
            <consortium name="US DOE Joint Genome Institute (JGI-PGF)"/>
            <person name="Copeland A."/>
            <person name="Lucas S."/>
            <person name="Lapidus A."/>
            <person name="Barry K."/>
            <person name="Detter J.C."/>
            <person name="Glavina del Rio T."/>
            <person name="Hammon N."/>
            <person name="Israni S."/>
            <person name="Dalin E."/>
            <person name="Tice H."/>
            <person name="Bruce D."/>
            <person name="Pitluck S."/>
            <person name="Richardson P."/>
        </authorList>
    </citation>
    <scope>NUCLEOTIDE SEQUENCE [LARGE SCALE GENOMIC DNA]</scope>
    <source>
        <strain evidence="5">DSM 684</strain>
    </source>
</reference>
<evidence type="ECO:0000256" key="1">
    <source>
        <dbReference type="ARBA" id="ARBA00022448"/>
    </source>
</evidence>
<dbReference type="InterPro" id="IPR011868">
    <property type="entry name" value="ModC_ABC_ATP-bd"/>
</dbReference>
<keyword evidence="1" id="KW-0813">Transport</keyword>
<dbReference type="InterPro" id="IPR050334">
    <property type="entry name" value="Molybdenum_import_ModC"/>
</dbReference>
<proteinExistence type="predicted"/>
<organism evidence="5 6">
    <name type="scientific">Desulfuromonas acetoxidans (strain DSM 684 / 11070)</name>
    <dbReference type="NCBI Taxonomy" id="281689"/>
    <lineage>
        <taxon>Bacteria</taxon>
        <taxon>Pseudomonadati</taxon>
        <taxon>Thermodesulfobacteriota</taxon>
        <taxon>Desulfuromonadia</taxon>
        <taxon>Desulfuromonadales</taxon>
        <taxon>Desulfuromonadaceae</taxon>
        <taxon>Desulfuromonas</taxon>
    </lineage>
</organism>
<name>Q1JXX0_DESA6</name>
<dbReference type="InterPro" id="IPR027417">
    <property type="entry name" value="P-loop_NTPase"/>
</dbReference>
<accession>Q1JXX0</accession>
<dbReference type="PROSITE" id="PS50893">
    <property type="entry name" value="ABC_TRANSPORTER_2"/>
    <property type="match status" value="1"/>
</dbReference>
<dbReference type="InterPro" id="IPR003439">
    <property type="entry name" value="ABC_transporter-like_ATP-bd"/>
</dbReference>
<evidence type="ECO:0000256" key="3">
    <source>
        <dbReference type="ARBA" id="ARBA00022840"/>
    </source>
</evidence>
<dbReference type="PANTHER" id="PTHR43514">
    <property type="entry name" value="ABC TRANSPORTER I FAMILY MEMBER 10"/>
    <property type="match status" value="1"/>
</dbReference>
<dbReference type="InterPro" id="IPR008995">
    <property type="entry name" value="Mo/tungstate-bd_C_term_dom"/>
</dbReference>
<reference evidence="5" key="1">
    <citation type="submission" date="2006-05" db="EMBL/GenBank/DDBJ databases">
        <title>Annotation of the draft genome assembly of Desulfuromonas acetoxidans DSM 684.</title>
        <authorList>
            <consortium name="US DOE Joint Genome Institute (JGI-ORNL)"/>
            <person name="Larimer F."/>
            <person name="Land M."/>
            <person name="Hauser L."/>
        </authorList>
    </citation>
    <scope>NUCLEOTIDE SEQUENCE [LARGE SCALE GENOMIC DNA]</scope>
    <source>
        <strain evidence="5">DSM 684</strain>
    </source>
</reference>
<evidence type="ECO:0000313" key="6">
    <source>
        <dbReference type="Proteomes" id="UP000005695"/>
    </source>
</evidence>
<dbReference type="PROSITE" id="PS00211">
    <property type="entry name" value="ABC_TRANSPORTER_1"/>
    <property type="match status" value="1"/>
</dbReference>
<dbReference type="InterPro" id="IPR003593">
    <property type="entry name" value="AAA+_ATPase"/>
</dbReference>
<keyword evidence="3 5" id="KW-0067">ATP-binding</keyword>
<evidence type="ECO:0000256" key="2">
    <source>
        <dbReference type="ARBA" id="ARBA00022741"/>
    </source>
</evidence>
<sequence length="359" mass="40008">MYGTDDTLMILDVDLKKHLGDFQLDATFRVEGKRIGLFGPSGHGKSTLINLLAGLLTADNGHIQLDGENLYHSGSRVNQSPKKRHIAVVFQHAHLFPHYSVKGNLLYGYNRLKSGQHKLQPDEVIEALDICKLLDRQVTSLSGGERQRVALGRALLASPRLLILDEPLSALDHSLKGQIIPYLRKTLSRFEIPYVYISHSLSEMRLLTKEVIVLDQGKVESVTTAEQIALERITKDVRGYVNHLKLTEPQERGTLLAYRWGDKELLVTARTGRHEGLFELSSKEILLFKDNPGAVSARNMFEMPITEIRPFEHSVAITLGEEPNALISQVMHEAADELGLKVGGTIFVGIKASVFRPLA</sequence>
<dbReference type="InterPro" id="IPR005116">
    <property type="entry name" value="Transp-assoc_OB_typ1"/>
</dbReference>
<keyword evidence="6" id="KW-1185">Reference proteome</keyword>
<keyword evidence="2" id="KW-0547">Nucleotide-binding</keyword>
<dbReference type="Proteomes" id="UP000005695">
    <property type="component" value="Unassembled WGS sequence"/>
</dbReference>
<evidence type="ECO:0000259" key="4">
    <source>
        <dbReference type="PROSITE" id="PS50893"/>
    </source>
</evidence>
<dbReference type="Pfam" id="PF03459">
    <property type="entry name" value="TOBE"/>
    <property type="match status" value="1"/>
</dbReference>
<dbReference type="GO" id="GO:0005524">
    <property type="term" value="F:ATP binding"/>
    <property type="evidence" value="ECO:0007669"/>
    <property type="project" value="UniProtKB-KW"/>
</dbReference>
<dbReference type="GO" id="GO:0015098">
    <property type="term" value="F:molybdate ion transmembrane transporter activity"/>
    <property type="evidence" value="ECO:0007669"/>
    <property type="project" value="InterPro"/>
</dbReference>
<dbReference type="AlphaFoldDB" id="Q1JXX0"/>
<gene>
    <name evidence="5" type="ORF">Dace_1100</name>
</gene>
<protein>
    <submittedName>
        <fullName evidence="5">Molybdate ABC transporter, ATP-binding protein</fullName>
    </submittedName>
</protein>
<dbReference type="SUPFAM" id="SSF52540">
    <property type="entry name" value="P-loop containing nucleoside triphosphate hydrolases"/>
    <property type="match status" value="1"/>
</dbReference>
<dbReference type="Gene3D" id="3.40.50.300">
    <property type="entry name" value="P-loop containing nucleotide triphosphate hydrolases"/>
    <property type="match status" value="1"/>
</dbReference>